<dbReference type="RefSeq" id="WP_147166861.1">
    <property type="nucleotide sequence ID" value="NZ_VOOR01000012.1"/>
</dbReference>
<protein>
    <submittedName>
        <fullName evidence="1">Uncharacterized protein</fullName>
    </submittedName>
</protein>
<gene>
    <name evidence="1" type="ORF">FRY97_07665</name>
</gene>
<reference evidence="1 2" key="1">
    <citation type="submission" date="2019-08" db="EMBL/GenBank/DDBJ databases">
        <title>Genome of Phaeodactylibacter luteus.</title>
        <authorList>
            <person name="Bowman J.P."/>
        </authorList>
    </citation>
    <scope>NUCLEOTIDE SEQUENCE [LARGE SCALE GENOMIC DNA]</scope>
    <source>
        <strain evidence="1 2">KCTC 42180</strain>
    </source>
</reference>
<evidence type="ECO:0000313" key="1">
    <source>
        <dbReference type="EMBL" id="TXB64162.1"/>
    </source>
</evidence>
<dbReference type="Proteomes" id="UP000321580">
    <property type="component" value="Unassembled WGS sequence"/>
</dbReference>
<dbReference type="EMBL" id="VOOR01000012">
    <property type="protein sequence ID" value="TXB64162.1"/>
    <property type="molecule type" value="Genomic_DNA"/>
</dbReference>
<comment type="caution">
    <text evidence="1">The sequence shown here is derived from an EMBL/GenBank/DDBJ whole genome shotgun (WGS) entry which is preliminary data.</text>
</comment>
<sequence length="72" mass="8148">MLKKRIFSRLSAYWQTLYVPQALQNSTQESPSTAQQPWHIIVGYNGHAQWFALSSQPPCTILLAPAGKLLQH</sequence>
<keyword evidence="2" id="KW-1185">Reference proteome</keyword>
<evidence type="ECO:0000313" key="2">
    <source>
        <dbReference type="Proteomes" id="UP000321580"/>
    </source>
</evidence>
<organism evidence="1 2">
    <name type="scientific">Phaeodactylibacter luteus</name>
    <dbReference type="NCBI Taxonomy" id="1564516"/>
    <lineage>
        <taxon>Bacteria</taxon>
        <taxon>Pseudomonadati</taxon>
        <taxon>Bacteroidota</taxon>
        <taxon>Saprospiria</taxon>
        <taxon>Saprospirales</taxon>
        <taxon>Haliscomenobacteraceae</taxon>
        <taxon>Phaeodactylibacter</taxon>
    </lineage>
</organism>
<proteinExistence type="predicted"/>
<dbReference type="AlphaFoldDB" id="A0A5C6RS86"/>
<name>A0A5C6RS86_9BACT</name>
<accession>A0A5C6RS86</accession>